<evidence type="ECO:0000256" key="5">
    <source>
        <dbReference type="RuleBase" id="RU368010"/>
    </source>
</evidence>
<proteinExistence type="inferred from homology"/>
<dbReference type="GO" id="GO:0042147">
    <property type="term" value="P:retrograde transport, endosome to Golgi"/>
    <property type="evidence" value="ECO:0007669"/>
    <property type="project" value="UniProtKB-UniRule"/>
</dbReference>
<protein>
    <recommendedName>
        <fullName evidence="2 5">Vacuolar protein sorting-associated protein 51 homolog</fullName>
    </recommendedName>
</protein>
<keyword evidence="5" id="KW-0445">Lipid transport</keyword>
<comment type="similarity">
    <text evidence="1 5">Belongs to the VPS51 family.</text>
</comment>
<reference evidence="8" key="1">
    <citation type="submission" date="2021-11" db="EMBL/GenBank/DDBJ databases">
        <authorList>
            <person name="Schell T."/>
        </authorList>
    </citation>
    <scope>NUCLEOTIDE SEQUENCE</scope>
    <source>
        <strain evidence="8">M5</strain>
    </source>
</reference>
<comment type="caution">
    <text evidence="8">The sequence shown here is derived from an EMBL/GenBank/DDBJ whole genome shotgun (WGS) entry which is preliminary data.</text>
</comment>
<keyword evidence="5" id="KW-0333">Golgi apparatus</keyword>
<comment type="subcellular location">
    <subcellularLocation>
        <location evidence="5">Golgi apparatus</location>
        <location evidence="5">trans-Golgi network</location>
    </subcellularLocation>
</comment>
<dbReference type="InterPro" id="IPR014812">
    <property type="entry name" value="Vps51"/>
</dbReference>
<dbReference type="GO" id="GO:0000938">
    <property type="term" value="C:GARP complex"/>
    <property type="evidence" value="ECO:0007669"/>
    <property type="project" value="UniProtKB-UniRule"/>
</dbReference>
<comment type="function">
    <text evidence="5">Acts as component of the GARP complex that is involved in retrograde transport from early and late endosomes to the trans-Golgi network (TGN).</text>
</comment>
<dbReference type="GO" id="GO:0016020">
    <property type="term" value="C:membrane"/>
    <property type="evidence" value="ECO:0007669"/>
    <property type="project" value="TreeGrafter"/>
</dbReference>
<keyword evidence="3 5" id="KW-0813">Transport</keyword>
<evidence type="ECO:0000256" key="2">
    <source>
        <dbReference type="ARBA" id="ARBA00016122"/>
    </source>
</evidence>
<dbReference type="EMBL" id="CAKKLH010000246">
    <property type="protein sequence ID" value="CAH0106954.1"/>
    <property type="molecule type" value="Genomic_DNA"/>
</dbReference>
<keyword evidence="9" id="KW-1185">Reference proteome</keyword>
<name>A0A8J2WPS8_9CRUS</name>
<dbReference type="SUPFAM" id="SSF74788">
    <property type="entry name" value="Cullin repeat-like"/>
    <property type="match status" value="1"/>
</dbReference>
<evidence type="ECO:0000256" key="6">
    <source>
        <dbReference type="SAM" id="Coils"/>
    </source>
</evidence>
<dbReference type="GO" id="GO:0048193">
    <property type="term" value="P:Golgi vesicle transport"/>
    <property type="evidence" value="ECO:0007669"/>
    <property type="project" value="TreeGrafter"/>
</dbReference>
<dbReference type="InterPro" id="IPR016159">
    <property type="entry name" value="Cullin_repeat-like_dom_sf"/>
</dbReference>
<dbReference type="GO" id="GO:1990745">
    <property type="term" value="C:EARP complex"/>
    <property type="evidence" value="ECO:0007669"/>
    <property type="project" value="TreeGrafter"/>
</dbReference>
<dbReference type="PANTHER" id="PTHR15954:SF4">
    <property type="entry name" value="VACUOLAR PROTEIN SORTING-ASSOCIATED PROTEIN 51 HOMOLOG"/>
    <property type="match status" value="1"/>
</dbReference>
<dbReference type="GO" id="GO:0007030">
    <property type="term" value="P:Golgi organization"/>
    <property type="evidence" value="ECO:0007669"/>
    <property type="project" value="UniProtKB-UniRule"/>
</dbReference>
<evidence type="ECO:0000256" key="4">
    <source>
        <dbReference type="ARBA" id="ARBA00023054"/>
    </source>
</evidence>
<sequence>MSKESSENDKRKRNNLLSQYYGITEEKDVDNLFDVDGKHFNADAFIDKLVQETSLKQLIDKEQELVREIQSLDSEMQTLVYENYNKFILATDTIRQMKSDFKTMEDEMEKLVQDMSHIATFANNISSNLQDRRQQITKLSNIHELLKNLQFLFDLPNKLQTCVEEKNYSLAVKYYAKSEQVLEDFGDHPSFSGIQSDCQEIVVTLLNCLKVQFSRAEVTSNELEESASLLCKLGESSTDLAREFLEINKVRLEKDLEDLSLYAFSGENNGEVVLMFIEKCCNTVLNNVALTIATFNNIFPSDSSKDNDGVIRMATDVINRLCPIVQSKIVGIVGFEISEACCLSVVAALDKFHRRLLAVQRLLVWDKQWSFTLITEVAQIISHRLSDNLVNKWTDELKGWRDSWNNDKQPHGSVKFIEGALVEHIHRALVTLTAFVGNHVTFSQDSQFRQTFGRRYVREEVFVISLRKLSNMLSDLSNVTGKESASPTLILVLSRVAIDFSQNLAQSLLSLIEEQFDIPVGFQGDQLTPITAITFDFKQTSQSLLQSYVQSESHVLVQMIRKSMDSRDWLTASEPRSVRPVIKRVLEEISRVDSHAAQLYEEGSRKERSSDSSRRTHHRLKLLPIRSVFNEFLYLQFVVLYMNCDIALNSSSRMQQKSSWSSLGPSQLDSSLLNNIQKLFSERIDLSGTVEPNKGSVVMAIIKICLKGFLECVRLKTFGKYGIQQIQVDCYYLQLFLWRFTFDENLVHSLLDEILSSAVQRCLEPVLMEPGVVELICER</sequence>
<feature type="coiled-coil region" evidence="6">
    <location>
        <begin position="55"/>
        <end position="114"/>
    </location>
</feature>
<keyword evidence="4 6" id="KW-0175">Coiled coil</keyword>
<dbReference type="Proteomes" id="UP000789390">
    <property type="component" value="Unassembled WGS sequence"/>
</dbReference>
<evidence type="ECO:0000256" key="1">
    <source>
        <dbReference type="ARBA" id="ARBA00006080"/>
    </source>
</evidence>
<dbReference type="OrthoDB" id="203678at2759"/>
<keyword evidence="5" id="KW-0653">Protein transport</keyword>
<dbReference type="AlphaFoldDB" id="A0A8J2WPS8"/>
<dbReference type="InterPro" id="IPR039481">
    <property type="entry name" value="EXOC2/Sec5_N_dom"/>
</dbReference>
<dbReference type="Pfam" id="PF15469">
    <property type="entry name" value="Sec5"/>
    <property type="match status" value="1"/>
</dbReference>
<evidence type="ECO:0000313" key="8">
    <source>
        <dbReference type="EMBL" id="CAH0106954.1"/>
    </source>
</evidence>
<feature type="domain" description="Exocyst complex component EXOC2/Sec5 N-terminal" evidence="7">
    <location>
        <begin position="484"/>
        <end position="587"/>
    </location>
</feature>
<dbReference type="GO" id="GO:0005829">
    <property type="term" value="C:cytosol"/>
    <property type="evidence" value="ECO:0007669"/>
    <property type="project" value="GOC"/>
</dbReference>
<evidence type="ECO:0000313" key="9">
    <source>
        <dbReference type="Proteomes" id="UP000789390"/>
    </source>
</evidence>
<accession>A0A8J2WPS8</accession>
<dbReference type="GO" id="GO:0015031">
    <property type="term" value="P:protein transport"/>
    <property type="evidence" value="ECO:0007669"/>
    <property type="project" value="UniProtKB-UniRule"/>
</dbReference>
<dbReference type="GO" id="GO:0006869">
    <property type="term" value="P:lipid transport"/>
    <property type="evidence" value="ECO:0007669"/>
    <property type="project" value="UniProtKB-UniRule"/>
</dbReference>
<organism evidence="8 9">
    <name type="scientific">Daphnia galeata</name>
    <dbReference type="NCBI Taxonomy" id="27404"/>
    <lineage>
        <taxon>Eukaryota</taxon>
        <taxon>Metazoa</taxon>
        <taxon>Ecdysozoa</taxon>
        <taxon>Arthropoda</taxon>
        <taxon>Crustacea</taxon>
        <taxon>Branchiopoda</taxon>
        <taxon>Diplostraca</taxon>
        <taxon>Cladocera</taxon>
        <taxon>Anomopoda</taxon>
        <taxon>Daphniidae</taxon>
        <taxon>Daphnia</taxon>
    </lineage>
</organism>
<dbReference type="Pfam" id="PF08700">
    <property type="entry name" value="VPS51_Exo84_N"/>
    <property type="match status" value="1"/>
</dbReference>
<gene>
    <name evidence="8" type="ORF">DGAL_LOCUS10125</name>
</gene>
<comment type="subunit">
    <text evidence="5">Component of the Golgi-associated retrograde protein (GARP) complex.</text>
</comment>
<dbReference type="PANTHER" id="PTHR15954">
    <property type="entry name" value="VACUOLAR PROTEIN SORTING-ASSOCIATED PROTEIN 51 HOMOLOG"/>
    <property type="match status" value="1"/>
</dbReference>
<dbReference type="GO" id="GO:0032456">
    <property type="term" value="P:endocytic recycling"/>
    <property type="evidence" value="ECO:0007669"/>
    <property type="project" value="TreeGrafter"/>
</dbReference>
<evidence type="ECO:0000259" key="7">
    <source>
        <dbReference type="Pfam" id="PF15469"/>
    </source>
</evidence>
<evidence type="ECO:0000256" key="3">
    <source>
        <dbReference type="ARBA" id="ARBA00022448"/>
    </source>
</evidence>
<dbReference type="GO" id="GO:0007041">
    <property type="term" value="P:lysosomal transport"/>
    <property type="evidence" value="ECO:0007669"/>
    <property type="project" value="TreeGrafter"/>
</dbReference>